<keyword evidence="3" id="KW-1185">Reference proteome</keyword>
<accession>A0ABU1Y4A1</accession>
<keyword evidence="1" id="KW-0472">Membrane</keyword>
<gene>
    <name evidence="2" type="ORF">J2W48_000267</name>
</gene>
<evidence type="ECO:0000313" key="2">
    <source>
        <dbReference type="EMBL" id="MDR7208346.1"/>
    </source>
</evidence>
<keyword evidence="1" id="KW-1133">Transmembrane helix</keyword>
<evidence type="ECO:0000313" key="3">
    <source>
        <dbReference type="Proteomes" id="UP001269081"/>
    </source>
</evidence>
<organism evidence="2 3">
    <name type="scientific">Flavobacterium piscis</name>
    <dbReference type="NCBI Taxonomy" id="1114874"/>
    <lineage>
        <taxon>Bacteria</taxon>
        <taxon>Pseudomonadati</taxon>
        <taxon>Bacteroidota</taxon>
        <taxon>Flavobacteriia</taxon>
        <taxon>Flavobacteriales</taxon>
        <taxon>Flavobacteriaceae</taxon>
        <taxon>Flavobacterium</taxon>
    </lineage>
</organism>
<feature type="transmembrane region" description="Helical" evidence="1">
    <location>
        <begin position="56"/>
        <end position="80"/>
    </location>
</feature>
<dbReference type="EMBL" id="JAVDWQ010000001">
    <property type="protein sequence ID" value="MDR7208346.1"/>
    <property type="molecule type" value="Genomic_DNA"/>
</dbReference>
<protein>
    <submittedName>
        <fullName evidence="2">Apolipoprotein N-acyltransferase</fullName>
    </submittedName>
</protein>
<feature type="transmembrane region" description="Helical" evidence="1">
    <location>
        <begin position="86"/>
        <end position="105"/>
    </location>
</feature>
<evidence type="ECO:0000256" key="1">
    <source>
        <dbReference type="SAM" id="Phobius"/>
    </source>
</evidence>
<comment type="caution">
    <text evidence="2">The sequence shown here is derived from an EMBL/GenBank/DDBJ whole genome shotgun (WGS) entry which is preliminary data.</text>
</comment>
<feature type="transmembrane region" description="Helical" evidence="1">
    <location>
        <begin position="22"/>
        <end position="44"/>
    </location>
</feature>
<dbReference type="Proteomes" id="UP001269081">
    <property type="component" value="Unassembled WGS sequence"/>
</dbReference>
<name>A0ABU1Y4A1_9FLAO</name>
<sequence>MMVSSFDLISVLEALEQHPEYMVIWAAFGIFFSALVLFIPVIILRKLNKTVKIENAIGLAVSALMICWIVGFVTQILLFFSGVSGIKLFFIWIVLFLTYVVFTILNKKMILKWSHTLTKKDT</sequence>
<reference evidence="2 3" key="1">
    <citation type="submission" date="2023-07" db="EMBL/GenBank/DDBJ databases">
        <title>Sorghum-associated microbial communities from plants grown in Nebraska, USA.</title>
        <authorList>
            <person name="Schachtman D."/>
        </authorList>
    </citation>
    <scope>NUCLEOTIDE SEQUENCE [LARGE SCALE GENOMIC DNA]</scope>
    <source>
        <strain evidence="2 3">4129</strain>
    </source>
</reference>
<dbReference type="RefSeq" id="WP_310276897.1">
    <property type="nucleotide sequence ID" value="NZ_JAVDWQ010000001.1"/>
</dbReference>
<proteinExistence type="predicted"/>
<keyword evidence="1" id="KW-0812">Transmembrane</keyword>